<evidence type="ECO:0000256" key="1">
    <source>
        <dbReference type="SAM" id="Phobius"/>
    </source>
</evidence>
<dbReference type="Proteomes" id="UP000255024">
    <property type="component" value="Unassembled WGS sequence"/>
</dbReference>
<protein>
    <submittedName>
        <fullName evidence="3">Protein of uncharacterized function (DUF1200)</fullName>
    </submittedName>
</protein>
<dbReference type="Pfam" id="PF06713">
    <property type="entry name" value="bPH_4"/>
    <property type="match status" value="1"/>
</dbReference>
<dbReference type="PROSITE" id="PS51257">
    <property type="entry name" value="PROKAR_LIPOPROTEIN"/>
    <property type="match status" value="1"/>
</dbReference>
<evidence type="ECO:0000259" key="2">
    <source>
        <dbReference type="Pfam" id="PF06713"/>
    </source>
</evidence>
<feature type="transmembrane region" description="Helical" evidence="1">
    <location>
        <begin position="34"/>
        <end position="52"/>
    </location>
</feature>
<keyword evidence="1" id="KW-0812">Transmembrane</keyword>
<dbReference type="RefSeq" id="WP_115089845.1">
    <property type="nucleotide sequence ID" value="NZ_CP068107.1"/>
</dbReference>
<reference evidence="3 4" key="1">
    <citation type="submission" date="2018-06" db="EMBL/GenBank/DDBJ databases">
        <authorList>
            <consortium name="Pathogen Informatics"/>
            <person name="Doyle S."/>
        </authorList>
    </citation>
    <scope>NUCLEOTIDE SEQUENCE [LARGE SCALE GENOMIC DNA]</scope>
    <source>
        <strain evidence="3 4">NCTC11179</strain>
    </source>
</reference>
<feature type="transmembrane region" description="Helical" evidence="1">
    <location>
        <begin position="9"/>
        <end position="28"/>
    </location>
</feature>
<proteinExistence type="predicted"/>
<keyword evidence="1" id="KW-1133">Transmembrane helix</keyword>
<keyword evidence="4" id="KW-1185">Reference proteome</keyword>
<name>A0A378RJA9_MYROD</name>
<keyword evidence="1" id="KW-0472">Membrane</keyword>
<dbReference type="AlphaFoldDB" id="A0A378RJA9"/>
<dbReference type="InterPro" id="IPR009589">
    <property type="entry name" value="PH_YyaB-like"/>
</dbReference>
<accession>A0A378RJA9</accession>
<feature type="domain" description="Uncharacterized protein YyaB-like PH" evidence="2">
    <location>
        <begin position="54"/>
        <end position="130"/>
    </location>
</feature>
<evidence type="ECO:0000313" key="3">
    <source>
        <dbReference type="EMBL" id="STZ26768.1"/>
    </source>
</evidence>
<dbReference type="EMBL" id="UGQL01000001">
    <property type="protein sequence ID" value="STZ26768.1"/>
    <property type="molecule type" value="Genomic_DNA"/>
</dbReference>
<sequence length="140" mass="16119">MKTKYSSKVSLGTITLFLTIGIACLLAAFFIQIWYIWLIALTVLAMLIDVYFQTYYEIDTTQNLLRIRGGIFVNKKIPIESIRKIEESKSAVSGPALSNQRLEIYYKTYDSILISPENPIDFITQIQTYNSDIEFITKNK</sequence>
<evidence type="ECO:0000313" key="4">
    <source>
        <dbReference type="Proteomes" id="UP000255024"/>
    </source>
</evidence>
<gene>
    <name evidence="3" type="ORF">NCTC11179_00291</name>
</gene>
<dbReference type="GO" id="GO:0030153">
    <property type="term" value="P:bacteriocin immunity"/>
    <property type="evidence" value="ECO:0007669"/>
    <property type="project" value="InterPro"/>
</dbReference>
<organism evidence="3 4">
    <name type="scientific">Myroides odoratus</name>
    <name type="common">Flavobacterium odoratum</name>
    <dbReference type="NCBI Taxonomy" id="256"/>
    <lineage>
        <taxon>Bacteria</taxon>
        <taxon>Pseudomonadati</taxon>
        <taxon>Bacteroidota</taxon>
        <taxon>Flavobacteriia</taxon>
        <taxon>Flavobacteriales</taxon>
        <taxon>Flavobacteriaceae</taxon>
        <taxon>Myroides</taxon>
    </lineage>
</organism>